<dbReference type="RefSeq" id="WP_263845903.1">
    <property type="nucleotide sequence ID" value="NZ_JALIEB010000018.1"/>
</dbReference>
<proteinExistence type="predicted"/>
<accession>A0ABT3BJE5</accession>
<dbReference type="Proteomes" id="UP001208690">
    <property type="component" value="Unassembled WGS sequence"/>
</dbReference>
<dbReference type="EMBL" id="JALIEB010000018">
    <property type="protein sequence ID" value="MCV3273693.1"/>
    <property type="molecule type" value="Genomic_DNA"/>
</dbReference>
<evidence type="ECO:0000313" key="1">
    <source>
        <dbReference type="EMBL" id="MCV3273693.1"/>
    </source>
</evidence>
<organism evidence="1 2">
    <name type="scientific">Roseobacter sinensis</name>
    <dbReference type="NCBI Taxonomy" id="2931391"/>
    <lineage>
        <taxon>Bacteria</taxon>
        <taxon>Pseudomonadati</taxon>
        <taxon>Pseudomonadota</taxon>
        <taxon>Alphaproteobacteria</taxon>
        <taxon>Rhodobacterales</taxon>
        <taxon>Roseobacteraceae</taxon>
        <taxon>Roseobacter</taxon>
    </lineage>
</organism>
<sequence length="133" mass="14333">MKEIEDTILDVQPVGPDYAGEVSSSPGVLGAERRSGAYLVNVRREPDRWKLHQDVFNAGQRAAPLRRQEIDMSTAGFHKLTHAEAFAAVVLSTTALSTVANSAHALEAVTPEGVEWWPTAACPPPSVLVVRSC</sequence>
<evidence type="ECO:0000313" key="2">
    <source>
        <dbReference type="Proteomes" id="UP001208690"/>
    </source>
</evidence>
<name>A0ABT3BJE5_9RHOB</name>
<gene>
    <name evidence="1" type="ORF">MUB52_19850</name>
</gene>
<reference evidence="1 2" key="1">
    <citation type="submission" date="2022-04" db="EMBL/GenBank/DDBJ databases">
        <title>Roseobacter sp. WL0113 is a bacterium isolated from neritic sediment.</title>
        <authorList>
            <person name="Wang L."/>
            <person name="He W."/>
            <person name="Zhang D.-F."/>
        </authorList>
    </citation>
    <scope>NUCLEOTIDE SEQUENCE [LARGE SCALE GENOMIC DNA]</scope>
    <source>
        <strain evidence="1 2">WL0113</strain>
    </source>
</reference>
<protein>
    <submittedName>
        <fullName evidence="1">Uncharacterized protein</fullName>
    </submittedName>
</protein>
<comment type="caution">
    <text evidence="1">The sequence shown here is derived from an EMBL/GenBank/DDBJ whole genome shotgun (WGS) entry which is preliminary data.</text>
</comment>
<keyword evidence="2" id="KW-1185">Reference proteome</keyword>